<feature type="compositionally biased region" description="Polar residues" evidence="1">
    <location>
        <begin position="171"/>
        <end position="185"/>
    </location>
</feature>
<keyword evidence="4" id="KW-1185">Reference proteome</keyword>
<feature type="transmembrane region" description="Helical" evidence="2">
    <location>
        <begin position="21"/>
        <end position="44"/>
    </location>
</feature>
<feature type="compositionally biased region" description="Polar residues" evidence="1">
    <location>
        <begin position="258"/>
        <end position="267"/>
    </location>
</feature>
<keyword evidence="2" id="KW-1133">Transmembrane helix</keyword>
<evidence type="ECO:0000256" key="2">
    <source>
        <dbReference type="SAM" id="Phobius"/>
    </source>
</evidence>
<feature type="region of interest" description="Disordered" evidence="1">
    <location>
        <begin position="247"/>
        <end position="267"/>
    </location>
</feature>
<feature type="compositionally biased region" description="Low complexity" evidence="1">
    <location>
        <begin position="192"/>
        <end position="206"/>
    </location>
</feature>
<feature type="compositionally biased region" description="Low complexity" evidence="1">
    <location>
        <begin position="364"/>
        <end position="378"/>
    </location>
</feature>
<feature type="compositionally biased region" description="Polar residues" evidence="1">
    <location>
        <begin position="97"/>
        <end position="135"/>
    </location>
</feature>
<reference evidence="3 4" key="1">
    <citation type="journal article" date="2020" name="ISME J.">
        <title>Comparative genomics reveals insights into cyanobacterial evolution and habitat adaptation.</title>
        <authorList>
            <person name="Chen M.Y."/>
            <person name="Teng W.K."/>
            <person name="Zhao L."/>
            <person name="Hu C.X."/>
            <person name="Zhou Y.K."/>
            <person name="Han B.P."/>
            <person name="Song L.R."/>
            <person name="Shu W.S."/>
        </authorList>
    </citation>
    <scope>NUCLEOTIDE SEQUENCE [LARGE SCALE GENOMIC DNA]</scope>
    <source>
        <strain evidence="3 4">FACHB-260</strain>
    </source>
</reference>
<feature type="region of interest" description="Disordered" evidence="1">
    <location>
        <begin position="51"/>
        <end position="71"/>
    </location>
</feature>
<keyword evidence="2" id="KW-0472">Membrane</keyword>
<comment type="caution">
    <text evidence="3">The sequence shown here is derived from an EMBL/GenBank/DDBJ whole genome shotgun (WGS) entry which is preliminary data.</text>
</comment>
<dbReference type="EMBL" id="JACJRF010000051">
    <property type="protein sequence ID" value="MBD2346675.1"/>
    <property type="molecule type" value="Genomic_DNA"/>
</dbReference>
<feature type="compositionally biased region" description="Low complexity" evidence="1">
    <location>
        <begin position="247"/>
        <end position="257"/>
    </location>
</feature>
<feature type="compositionally biased region" description="Polar residues" evidence="1">
    <location>
        <begin position="312"/>
        <end position="325"/>
    </location>
</feature>
<feature type="region of interest" description="Disordered" evidence="1">
    <location>
        <begin position="95"/>
        <end position="135"/>
    </location>
</feature>
<feature type="compositionally biased region" description="Acidic residues" evidence="1">
    <location>
        <begin position="60"/>
        <end position="70"/>
    </location>
</feature>
<feature type="region of interest" description="Disordered" evidence="1">
    <location>
        <begin position="309"/>
        <end position="331"/>
    </location>
</feature>
<name>A0ABR8CU08_9NOST</name>
<feature type="region of interest" description="Disordered" evidence="1">
    <location>
        <begin position="167"/>
        <end position="226"/>
    </location>
</feature>
<organism evidence="3 4">
    <name type="scientific">Anabaena subtropica FACHB-260</name>
    <dbReference type="NCBI Taxonomy" id="2692884"/>
    <lineage>
        <taxon>Bacteria</taxon>
        <taxon>Bacillati</taxon>
        <taxon>Cyanobacteriota</taxon>
        <taxon>Cyanophyceae</taxon>
        <taxon>Nostocales</taxon>
        <taxon>Nostocaceae</taxon>
        <taxon>Anabaena</taxon>
    </lineage>
</organism>
<dbReference type="RefSeq" id="WP_190409089.1">
    <property type="nucleotide sequence ID" value="NZ_JACJRF010000051.1"/>
</dbReference>
<accession>A0ABR8CU08</accession>
<keyword evidence="2" id="KW-0812">Transmembrane</keyword>
<protein>
    <submittedName>
        <fullName evidence="3">Uncharacterized protein</fullName>
    </submittedName>
</protein>
<evidence type="ECO:0000313" key="4">
    <source>
        <dbReference type="Proteomes" id="UP000607281"/>
    </source>
</evidence>
<feature type="compositionally biased region" description="Polar residues" evidence="1">
    <location>
        <begin position="379"/>
        <end position="394"/>
    </location>
</feature>
<gene>
    <name evidence="3" type="ORF">H6G18_21385</name>
</gene>
<proteinExistence type="predicted"/>
<feature type="compositionally biased region" description="Polar residues" evidence="1">
    <location>
        <begin position="209"/>
        <end position="226"/>
    </location>
</feature>
<feature type="region of interest" description="Disordered" evidence="1">
    <location>
        <begin position="361"/>
        <end position="416"/>
    </location>
</feature>
<sequence>MSNRRYPPPYWRYLKARLLNLGKPSFWGTAIFLCAVGLVIQQYLTNPEVSINSNRNTEDTLADTEESSISDEDKAIAADIDNLQSLFADTEPIISPERTTNSQDNQNKTPLPNTTSKPQSVNSPKPNVNSGVVNAQSPIPVEKNIFVSEAENLLRFGATDNNQLLGYKLGNGSSQPTGETANSSLLRPGFVNQNNSSQNLNSNGLLPTGLNQSTNQTQPSIYNNPSTIINSTGVTSYGGVTYSLPTSTQPSQTFSPSRGLNSGLDYTQPSSFNNLNNGQAVPLNTRLNSGTGYIQPSPYNNLNNNQPIAPNTGINSGTGYIQPTTQNIPPNPVNNLNYLQNLPNQNQSTSNFITGTSPIIGPYTVRNPRVNPNTTTNPMIPSNYGNSQIPQSNFPNNNLPQGQNINGIQNNGYSYP</sequence>
<dbReference type="Proteomes" id="UP000607281">
    <property type="component" value="Unassembled WGS sequence"/>
</dbReference>
<evidence type="ECO:0000313" key="3">
    <source>
        <dbReference type="EMBL" id="MBD2346675.1"/>
    </source>
</evidence>
<evidence type="ECO:0000256" key="1">
    <source>
        <dbReference type="SAM" id="MobiDB-lite"/>
    </source>
</evidence>
<feature type="compositionally biased region" description="Low complexity" evidence="1">
    <location>
        <begin position="395"/>
        <end position="416"/>
    </location>
</feature>